<dbReference type="OrthoDB" id="9812187at2"/>
<proteinExistence type="predicted"/>
<keyword evidence="1" id="KW-0145">Chemotaxis</keyword>
<reference evidence="5 7" key="2">
    <citation type="submission" date="2019-03" db="EMBL/GenBank/DDBJ databases">
        <title>Genomic Encyclopedia of Type Strains, Phase IV (KMG-IV): sequencing the most valuable type-strain genomes for metagenomic binning, comparative biology and taxonomic classification.</title>
        <authorList>
            <person name="Goeker M."/>
        </authorList>
    </citation>
    <scope>NUCLEOTIDE SEQUENCE [LARGE SCALE GENOMIC DNA]</scope>
    <source>
        <strain evidence="5 7">DSM 20580</strain>
    </source>
</reference>
<evidence type="ECO:0000256" key="1">
    <source>
        <dbReference type="ARBA" id="ARBA00022500"/>
    </source>
</evidence>
<evidence type="ECO:0000313" key="6">
    <source>
        <dbReference type="Proteomes" id="UP000254330"/>
    </source>
</evidence>
<organism evidence="4 6">
    <name type="scientific">Kurthia zopfii</name>
    <dbReference type="NCBI Taxonomy" id="1650"/>
    <lineage>
        <taxon>Bacteria</taxon>
        <taxon>Bacillati</taxon>
        <taxon>Bacillota</taxon>
        <taxon>Bacilli</taxon>
        <taxon>Bacillales</taxon>
        <taxon>Caryophanaceae</taxon>
        <taxon>Kurthia</taxon>
    </lineage>
</organism>
<gene>
    <name evidence="4" type="primary">cheC</name>
    <name evidence="5" type="ORF">DFR61_10531</name>
    <name evidence="4" type="ORF">NCTC10597_00773</name>
</gene>
<dbReference type="EC" id="3.-.-.-" evidence="4"/>
<name>A0A2U3AE78_9BACL</name>
<sequence>MTNQITSFHLDVLKEIGNIGAAHAATALSGLLQTKIDMKVPAVEIVTFNDMVERGGGAEKVVAGTYLQIDGDANGGMFFILPVEQANRFIRKLIHDEQFDLQKSENQELGVSAMQELGNILSGSYLSALSDFTGLKIYPTPPALSVDMFGAIISFGLIELSQVSDHVVVIDTSIFEESMEQSEQVNGHFFLLPNPESFQSIFKALGVE</sequence>
<keyword evidence="2 4" id="KW-0378">Hydrolase</keyword>
<comment type="caution">
    <text evidence="4">The sequence shown here is derived from an EMBL/GenBank/DDBJ whole genome shotgun (WGS) entry which is preliminary data.</text>
</comment>
<dbReference type="AlphaFoldDB" id="A0A2U3AE78"/>
<accession>A0A2U3AE78</accession>
<dbReference type="Proteomes" id="UP000294641">
    <property type="component" value="Unassembled WGS sequence"/>
</dbReference>
<dbReference type="InterPro" id="IPR050992">
    <property type="entry name" value="CheZ_family_phosphatases"/>
</dbReference>
<evidence type="ECO:0000313" key="5">
    <source>
        <dbReference type="EMBL" id="TDR41792.1"/>
    </source>
</evidence>
<dbReference type="GO" id="GO:0016787">
    <property type="term" value="F:hydrolase activity"/>
    <property type="evidence" value="ECO:0007669"/>
    <property type="project" value="UniProtKB-KW"/>
</dbReference>
<keyword evidence="7" id="KW-1185">Reference proteome</keyword>
<dbReference type="InterPro" id="IPR028976">
    <property type="entry name" value="CheC-like_sf"/>
</dbReference>
<evidence type="ECO:0000259" key="3">
    <source>
        <dbReference type="Pfam" id="PF04509"/>
    </source>
</evidence>
<dbReference type="Gene3D" id="3.40.1550.10">
    <property type="entry name" value="CheC-like"/>
    <property type="match status" value="1"/>
</dbReference>
<dbReference type="PANTHER" id="PTHR43693">
    <property type="entry name" value="PROTEIN PHOSPHATASE CHEZ"/>
    <property type="match status" value="1"/>
</dbReference>
<feature type="domain" description="CheC-like protein" evidence="3">
    <location>
        <begin position="8"/>
        <end position="45"/>
    </location>
</feature>
<evidence type="ECO:0000313" key="4">
    <source>
        <dbReference type="EMBL" id="STX09103.1"/>
    </source>
</evidence>
<dbReference type="GO" id="GO:0006935">
    <property type="term" value="P:chemotaxis"/>
    <property type="evidence" value="ECO:0007669"/>
    <property type="project" value="UniProtKB-KW"/>
</dbReference>
<protein>
    <submittedName>
        <fullName evidence="4">CheY-P phosphatase CheC</fullName>
        <ecNumber evidence="4">3.-.-.-</ecNumber>
    </submittedName>
    <submittedName>
        <fullName evidence="5">Chemotaxis protein CheC</fullName>
    </submittedName>
</protein>
<reference evidence="4 6" key="1">
    <citation type="submission" date="2018-06" db="EMBL/GenBank/DDBJ databases">
        <authorList>
            <consortium name="Pathogen Informatics"/>
            <person name="Doyle S."/>
        </authorList>
    </citation>
    <scope>NUCLEOTIDE SEQUENCE [LARGE SCALE GENOMIC DNA]</scope>
    <source>
        <strain evidence="4 6">NCTC10597</strain>
    </source>
</reference>
<dbReference type="Pfam" id="PF04509">
    <property type="entry name" value="CheC"/>
    <property type="match status" value="2"/>
</dbReference>
<evidence type="ECO:0000313" key="7">
    <source>
        <dbReference type="Proteomes" id="UP000294641"/>
    </source>
</evidence>
<dbReference type="SUPFAM" id="SSF103039">
    <property type="entry name" value="CheC-like"/>
    <property type="match status" value="1"/>
</dbReference>
<evidence type="ECO:0000256" key="2">
    <source>
        <dbReference type="ARBA" id="ARBA00022801"/>
    </source>
</evidence>
<dbReference type="RefSeq" id="WP_109349238.1">
    <property type="nucleotide sequence ID" value="NZ_BJUE01000018.1"/>
</dbReference>
<dbReference type="EMBL" id="SNZG01000005">
    <property type="protein sequence ID" value="TDR41792.1"/>
    <property type="molecule type" value="Genomic_DNA"/>
</dbReference>
<dbReference type="CDD" id="cd17909">
    <property type="entry name" value="CheC_ClassI"/>
    <property type="match status" value="1"/>
</dbReference>
<dbReference type="PANTHER" id="PTHR43693:SF1">
    <property type="entry name" value="PROTEIN PHOSPHATASE CHEZ"/>
    <property type="match status" value="1"/>
</dbReference>
<dbReference type="EMBL" id="UGNP01000001">
    <property type="protein sequence ID" value="STX09103.1"/>
    <property type="molecule type" value="Genomic_DNA"/>
</dbReference>
<feature type="domain" description="CheC-like protein" evidence="3">
    <location>
        <begin position="112"/>
        <end position="145"/>
    </location>
</feature>
<dbReference type="InterPro" id="IPR007597">
    <property type="entry name" value="CheC"/>
</dbReference>
<dbReference type="Proteomes" id="UP000254330">
    <property type="component" value="Unassembled WGS sequence"/>
</dbReference>